<name>A0A2I0SQK7_9ACTN</name>
<dbReference type="AlphaFoldDB" id="A0A2I0SQK7"/>
<dbReference type="GO" id="GO:0030170">
    <property type="term" value="F:pyridoxal phosphate binding"/>
    <property type="evidence" value="ECO:0007669"/>
    <property type="project" value="InterPro"/>
</dbReference>
<dbReference type="SUPFAM" id="SSF53383">
    <property type="entry name" value="PLP-dependent transferases"/>
    <property type="match status" value="1"/>
</dbReference>
<dbReference type="PANTHER" id="PTHR45677">
    <property type="entry name" value="GLUTAMATE DECARBOXYLASE-RELATED"/>
    <property type="match status" value="1"/>
</dbReference>
<dbReference type="Proteomes" id="UP000236178">
    <property type="component" value="Unassembled WGS sequence"/>
</dbReference>
<dbReference type="InterPro" id="IPR015424">
    <property type="entry name" value="PyrdxlP-dep_Trfase"/>
</dbReference>
<dbReference type="InterPro" id="IPR015421">
    <property type="entry name" value="PyrdxlP-dep_Trfase_major"/>
</dbReference>
<dbReference type="OrthoDB" id="3335676at2"/>
<evidence type="ECO:0000256" key="6">
    <source>
        <dbReference type="PIRSR" id="PIRSR602129-50"/>
    </source>
</evidence>
<protein>
    <submittedName>
        <fullName evidence="8">Aspartate aminotransferase family protein</fullName>
    </submittedName>
</protein>
<dbReference type="GO" id="GO:0019752">
    <property type="term" value="P:carboxylic acid metabolic process"/>
    <property type="evidence" value="ECO:0007669"/>
    <property type="project" value="InterPro"/>
</dbReference>
<evidence type="ECO:0000256" key="2">
    <source>
        <dbReference type="ARBA" id="ARBA00009533"/>
    </source>
</evidence>
<keyword evidence="8" id="KW-0808">Transferase</keyword>
<keyword evidence="9" id="KW-1185">Reference proteome</keyword>
<comment type="cofactor">
    <cofactor evidence="1 6 7">
        <name>pyridoxal 5'-phosphate</name>
        <dbReference type="ChEBI" id="CHEBI:597326"/>
    </cofactor>
</comment>
<evidence type="ECO:0000256" key="7">
    <source>
        <dbReference type="RuleBase" id="RU000382"/>
    </source>
</evidence>
<proteinExistence type="inferred from homology"/>
<dbReference type="InterPro" id="IPR015422">
    <property type="entry name" value="PyrdxlP-dep_Trfase_small"/>
</dbReference>
<keyword evidence="5 7" id="KW-0456">Lyase</keyword>
<dbReference type="PANTHER" id="PTHR45677:SF8">
    <property type="entry name" value="CYSTEINE SULFINIC ACID DECARBOXYLASE"/>
    <property type="match status" value="1"/>
</dbReference>
<dbReference type="GO" id="GO:0008483">
    <property type="term" value="F:transaminase activity"/>
    <property type="evidence" value="ECO:0007669"/>
    <property type="project" value="UniProtKB-KW"/>
</dbReference>
<dbReference type="EMBL" id="PJOS01000024">
    <property type="protein sequence ID" value="PKT72205.1"/>
    <property type="molecule type" value="Genomic_DNA"/>
</dbReference>
<dbReference type="GO" id="GO:0005737">
    <property type="term" value="C:cytoplasm"/>
    <property type="evidence" value="ECO:0007669"/>
    <property type="project" value="TreeGrafter"/>
</dbReference>
<organism evidence="8 9">
    <name type="scientific">Streptomyces populi</name>
    <dbReference type="NCBI Taxonomy" id="2058924"/>
    <lineage>
        <taxon>Bacteria</taxon>
        <taxon>Bacillati</taxon>
        <taxon>Actinomycetota</taxon>
        <taxon>Actinomycetes</taxon>
        <taxon>Kitasatosporales</taxon>
        <taxon>Streptomycetaceae</taxon>
        <taxon>Streptomyces</taxon>
    </lineage>
</organism>
<dbReference type="InterPro" id="IPR002129">
    <property type="entry name" value="PyrdxlP-dep_de-COase"/>
</dbReference>
<gene>
    <name evidence="8" type="ORF">CW362_14845</name>
</gene>
<evidence type="ECO:0000256" key="5">
    <source>
        <dbReference type="ARBA" id="ARBA00023239"/>
    </source>
</evidence>
<feature type="modified residue" description="N6-(pyridoxal phosphate)lysine" evidence="6">
    <location>
        <position position="301"/>
    </location>
</feature>
<keyword evidence="4 6" id="KW-0663">Pyridoxal phosphate</keyword>
<keyword evidence="3" id="KW-0210">Decarboxylase</keyword>
<comment type="caution">
    <text evidence="8">The sequence shown here is derived from an EMBL/GenBank/DDBJ whole genome shotgun (WGS) entry which is preliminary data.</text>
</comment>
<evidence type="ECO:0000256" key="4">
    <source>
        <dbReference type="ARBA" id="ARBA00022898"/>
    </source>
</evidence>
<dbReference type="Gene3D" id="3.90.1150.10">
    <property type="entry name" value="Aspartate Aminotransferase, domain 1"/>
    <property type="match status" value="1"/>
</dbReference>
<accession>A0A2I0SQK7</accession>
<evidence type="ECO:0000256" key="3">
    <source>
        <dbReference type="ARBA" id="ARBA00022793"/>
    </source>
</evidence>
<evidence type="ECO:0000313" key="9">
    <source>
        <dbReference type="Proteomes" id="UP000236178"/>
    </source>
</evidence>
<keyword evidence="8" id="KW-0032">Aminotransferase</keyword>
<sequence>MSTPPLASGPEGPDALRPLLDTVLDALAEGTAARGGPLPAGGPGQVAQRLRTALGDPLPHHGSPDALHTLVRALAEGAADPADPLCAAHLHCPPLAVATAADLAASALNPSLDSWDQAPAASELEALVAQALAHLVYGTPDTPDTPGASGARGTQDIRADALVTTGGTESNQLALLLAREKHHGVQLVCGAGAHHSLHRAAWLLGLPEPVVVPAPAGILDPAALDSALTDLRGPLLVAATAGTTDAGLIDPLPDIADLCATHGARLHIDAAYGGGLLFSDRHRTRLDGLAHADTVTLDLHKLGWQPVAAGLLAVRDPADLTPLAHRADYLNADDDTEAGHPDLLGRSLRTTRRPDILKIAVTLKTLGRHGIGHLVDQVCAHAHELADLIAAHPGLELYDHPAISTVLFRPRGATDDTVAAVRRTLLDQGRAVLGRATLDGRRWLKATLLNPHTRPGDLATLLKLVEGHTPR</sequence>
<comment type="similarity">
    <text evidence="2 7">Belongs to the group II decarboxylase family.</text>
</comment>
<reference evidence="8 9" key="1">
    <citation type="submission" date="2017-12" db="EMBL/GenBank/DDBJ databases">
        <title>Streptomyces populusis sp. nov., a novel endophytic actinobacterium isolated from stems of Populus adenopoda Maxim.</title>
        <authorList>
            <person name="Wang Z."/>
        </authorList>
    </citation>
    <scope>NUCLEOTIDE SEQUENCE [LARGE SCALE GENOMIC DNA]</scope>
    <source>
        <strain evidence="8 9">A249</strain>
    </source>
</reference>
<evidence type="ECO:0000256" key="1">
    <source>
        <dbReference type="ARBA" id="ARBA00001933"/>
    </source>
</evidence>
<dbReference type="GO" id="GO:0004058">
    <property type="term" value="F:aromatic-L-amino-acid decarboxylase activity"/>
    <property type="evidence" value="ECO:0007669"/>
    <property type="project" value="UniProtKB-ARBA"/>
</dbReference>
<evidence type="ECO:0000313" key="8">
    <source>
        <dbReference type="EMBL" id="PKT72205.1"/>
    </source>
</evidence>
<dbReference type="Gene3D" id="3.40.640.10">
    <property type="entry name" value="Type I PLP-dependent aspartate aminotransferase-like (Major domain)"/>
    <property type="match status" value="1"/>
</dbReference>
<dbReference type="RefSeq" id="WP_103549922.1">
    <property type="nucleotide sequence ID" value="NZ_JBHJSK010000004.1"/>
</dbReference>
<dbReference type="Pfam" id="PF00282">
    <property type="entry name" value="Pyridoxal_deC"/>
    <property type="match status" value="1"/>
</dbReference>